<evidence type="ECO:0000313" key="2">
    <source>
        <dbReference type="Proteomes" id="UP000430146"/>
    </source>
</evidence>
<protein>
    <recommendedName>
        <fullName evidence="3">Internalin-A</fullName>
    </recommendedName>
</protein>
<dbReference type="InterPro" id="IPR032675">
    <property type="entry name" value="LRR_dom_sf"/>
</dbReference>
<dbReference type="PANTHER" id="PTHR12904:SF23">
    <property type="entry name" value="PROTEIN ZER-1 HOMOLOG"/>
    <property type="match status" value="1"/>
</dbReference>
<dbReference type="RefSeq" id="WP_159234860.1">
    <property type="nucleotide sequence ID" value="NZ_CACSIP010000056.1"/>
</dbReference>
<dbReference type="InterPro" id="IPR001611">
    <property type="entry name" value="Leu-rich_rpt"/>
</dbReference>
<keyword evidence="2" id="KW-1185">Reference proteome</keyword>
<dbReference type="Gene3D" id="3.80.10.10">
    <property type="entry name" value="Ribonuclease Inhibitor"/>
    <property type="match status" value="1"/>
</dbReference>
<dbReference type="AlphaFoldDB" id="A0A5S9RB07"/>
<dbReference type="SUPFAM" id="SSF52047">
    <property type="entry name" value="RNI-like"/>
    <property type="match status" value="1"/>
</dbReference>
<reference evidence="1 2" key="1">
    <citation type="submission" date="2019-11" db="EMBL/GenBank/DDBJ databases">
        <authorList>
            <person name="Holert J."/>
        </authorList>
    </citation>
    <scope>NUCLEOTIDE SEQUENCE [LARGE SCALE GENOMIC DNA]</scope>
    <source>
        <strain evidence="1">BC8_1</strain>
    </source>
</reference>
<sequence length="279" mass="29669">MTVATDVALRVYRHDFWGIDQFLGDNLDEDGDDFLADALRLPNGRYVRPPDFRIGDEYLPVLIEGLRQARITALSLASCRRLTGSGVSALSAFPEVTFLDLFNTQLDDADLAVLADCRNLEVLNLAGTSITGPVLDVIATLPRLQTLHLGYTALASGAVAPLAGAPRLTVLNLASTPLGDNDTEAIATIATLRELGLEETQVGDRGVSALKPLARSLTRLHLGYTAVTDGCVPDLCTFSSLTRLQLRATRIDRGAAGAIAAAVAGLNSSANDDTARIIW</sequence>
<name>A0A5S9RB07_MYCVN</name>
<accession>A0A5S9RB07</accession>
<evidence type="ECO:0008006" key="3">
    <source>
        <dbReference type="Google" id="ProtNLM"/>
    </source>
</evidence>
<gene>
    <name evidence="1" type="ORF">AELLOGFF_01842</name>
</gene>
<dbReference type="InterPro" id="IPR051341">
    <property type="entry name" value="Zyg-11_UBL_adapter"/>
</dbReference>
<proteinExistence type="predicted"/>
<dbReference type="OrthoDB" id="9429409at2"/>
<dbReference type="EMBL" id="CACSIP010000056">
    <property type="protein sequence ID" value="CAA0134757.1"/>
    <property type="molecule type" value="Genomic_DNA"/>
</dbReference>
<evidence type="ECO:0000313" key="1">
    <source>
        <dbReference type="EMBL" id="CAA0134757.1"/>
    </source>
</evidence>
<organism evidence="1 2">
    <name type="scientific">Mycolicibacterium vanbaalenii</name>
    <name type="common">Mycobacterium vanbaalenii</name>
    <dbReference type="NCBI Taxonomy" id="110539"/>
    <lineage>
        <taxon>Bacteria</taxon>
        <taxon>Bacillati</taxon>
        <taxon>Actinomycetota</taxon>
        <taxon>Actinomycetes</taxon>
        <taxon>Mycobacteriales</taxon>
        <taxon>Mycobacteriaceae</taxon>
        <taxon>Mycolicibacterium</taxon>
    </lineage>
</organism>
<dbReference type="PANTHER" id="PTHR12904">
    <property type="match status" value="1"/>
</dbReference>
<dbReference type="Pfam" id="PF13516">
    <property type="entry name" value="LRR_6"/>
    <property type="match status" value="2"/>
</dbReference>
<dbReference type="Proteomes" id="UP000430146">
    <property type="component" value="Unassembled WGS sequence"/>
</dbReference>